<dbReference type="Gene3D" id="1.20.1250.20">
    <property type="entry name" value="MFS general substrate transporter like domains"/>
    <property type="match status" value="1"/>
</dbReference>
<gene>
    <name evidence="8" type="primary">LOC113513650</name>
</gene>
<dbReference type="PROSITE" id="PS50850">
    <property type="entry name" value="MFS"/>
    <property type="match status" value="1"/>
</dbReference>
<dbReference type="Proteomes" id="UP001652740">
    <property type="component" value="Unplaced"/>
</dbReference>
<organism evidence="7 8">
    <name type="scientific">Galleria mellonella</name>
    <name type="common">Greater wax moth</name>
    <dbReference type="NCBI Taxonomy" id="7137"/>
    <lineage>
        <taxon>Eukaryota</taxon>
        <taxon>Metazoa</taxon>
        <taxon>Ecdysozoa</taxon>
        <taxon>Arthropoda</taxon>
        <taxon>Hexapoda</taxon>
        <taxon>Insecta</taxon>
        <taxon>Pterygota</taxon>
        <taxon>Neoptera</taxon>
        <taxon>Endopterygota</taxon>
        <taxon>Lepidoptera</taxon>
        <taxon>Glossata</taxon>
        <taxon>Ditrysia</taxon>
        <taxon>Pyraloidea</taxon>
        <taxon>Pyralidae</taxon>
        <taxon>Galleriinae</taxon>
        <taxon>Galleria</taxon>
    </lineage>
</organism>
<dbReference type="PANTHER" id="PTHR48021">
    <property type="match status" value="1"/>
</dbReference>
<evidence type="ECO:0000256" key="2">
    <source>
        <dbReference type="ARBA" id="ARBA00022692"/>
    </source>
</evidence>
<keyword evidence="4 5" id="KW-0472">Membrane</keyword>
<dbReference type="InterPro" id="IPR036259">
    <property type="entry name" value="MFS_trans_sf"/>
</dbReference>
<feature type="transmembrane region" description="Helical" evidence="5">
    <location>
        <begin position="30"/>
        <end position="52"/>
    </location>
</feature>
<accession>A0ABM3MP16</accession>
<evidence type="ECO:0000256" key="1">
    <source>
        <dbReference type="ARBA" id="ARBA00004141"/>
    </source>
</evidence>
<evidence type="ECO:0000256" key="5">
    <source>
        <dbReference type="SAM" id="Phobius"/>
    </source>
</evidence>
<proteinExistence type="predicted"/>
<reference evidence="8" key="1">
    <citation type="submission" date="2025-08" db="UniProtKB">
        <authorList>
            <consortium name="RefSeq"/>
        </authorList>
    </citation>
    <scope>IDENTIFICATION</scope>
    <source>
        <tissue evidence="8">Whole larvae</tissue>
    </source>
</reference>
<name>A0ABM3MP16_GALME</name>
<feature type="transmembrane region" description="Helical" evidence="5">
    <location>
        <begin position="316"/>
        <end position="337"/>
    </location>
</feature>
<evidence type="ECO:0000256" key="3">
    <source>
        <dbReference type="ARBA" id="ARBA00022989"/>
    </source>
</evidence>
<feature type="domain" description="Major facilitator superfamily (MFS) profile" evidence="6">
    <location>
        <begin position="32"/>
        <end position="468"/>
    </location>
</feature>
<keyword evidence="7" id="KW-1185">Reference proteome</keyword>
<feature type="transmembrane region" description="Helical" evidence="5">
    <location>
        <begin position="99"/>
        <end position="118"/>
    </location>
</feature>
<evidence type="ECO:0000256" key="4">
    <source>
        <dbReference type="ARBA" id="ARBA00023136"/>
    </source>
</evidence>
<feature type="transmembrane region" description="Helical" evidence="5">
    <location>
        <begin position="278"/>
        <end position="296"/>
    </location>
</feature>
<dbReference type="PROSITE" id="PS00217">
    <property type="entry name" value="SUGAR_TRANSPORT_2"/>
    <property type="match status" value="1"/>
</dbReference>
<dbReference type="RefSeq" id="XP_052753122.1">
    <property type="nucleotide sequence ID" value="XM_052897162.1"/>
</dbReference>
<evidence type="ECO:0000259" key="6">
    <source>
        <dbReference type="PROSITE" id="PS50850"/>
    </source>
</evidence>
<feature type="transmembrane region" description="Helical" evidence="5">
    <location>
        <begin position="377"/>
        <end position="401"/>
    </location>
</feature>
<dbReference type="InterPro" id="IPR050549">
    <property type="entry name" value="MFS_Trehalose_Transporter"/>
</dbReference>
<keyword evidence="2 5" id="KW-0812">Transmembrane</keyword>
<evidence type="ECO:0000313" key="8">
    <source>
        <dbReference type="RefSeq" id="XP_052753122.1"/>
    </source>
</evidence>
<feature type="transmembrane region" description="Helical" evidence="5">
    <location>
        <begin position="344"/>
        <end position="365"/>
    </location>
</feature>
<feature type="transmembrane region" description="Helical" evidence="5">
    <location>
        <begin position="124"/>
        <end position="146"/>
    </location>
</feature>
<feature type="transmembrane region" description="Helical" evidence="5">
    <location>
        <begin position="443"/>
        <end position="464"/>
    </location>
</feature>
<keyword evidence="3 5" id="KW-1133">Transmembrane helix</keyword>
<dbReference type="GeneID" id="113513650"/>
<dbReference type="PANTHER" id="PTHR48021:SF68">
    <property type="entry name" value="MAJOR FACILITATOR SUPERFAMILY (MFS) PROFILE DOMAIN-CONTAINING PROTEIN"/>
    <property type="match status" value="1"/>
</dbReference>
<evidence type="ECO:0000313" key="7">
    <source>
        <dbReference type="Proteomes" id="UP001652740"/>
    </source>
</evidence>
<comment type="subcellular location">
    <subcellularLocation>
        <location evidence="1">Membrane</location>
        <topology evidence="1">Multi-pass membrane protein</topology>
    </subcellularLocation>
</comment>
<feature type="transmembrane region" description="Helical" evidence="5">
    <location>
        <begin position="413"/>
        <end position="437"/>
    </location>
</feature>
<dbReference type="InterPro" id="IPR005828">
    <property type="entry name" value="MFS_sugar_transport-like"/>
</dbReference>
<feature type="transmembrane region" description="Helical" evidence="5">
    <location>
        <begin position="72"/>
        <end position="92"/>
    </location>
</feature>
<dbReference type="InterPro" id="IPR005829">
    <property type="entry name" value="Sugar_transporter_CS"/>
</dbReference>
<dbReference type="InterPro" id="IPR020846">
    <property type="entry name" value="MFS_dom"/>
</dbReference>
<sequence>MDTAVPTVITPETKANNDQSKWVTPFKKQCFVTAGVSLNIISHGTALGFSSALIPQLRESKFIILDDSSTSWIVSIVGIGVVTGILIIPFIINKIGRKLINLMSAIIITISWIIIFVAKTAFTLILARCVQGIGNGFTAIIGPILIGEYTSPRNRGAFLATTSASFFVGTALSHTTGSFLSWQKSALICACISFIDILLIICSPESPLYLAKNGKYDACKNNFHWLKGNDEDEELDKMLKNAMIEKDLCKQIKIKSGYLNKILEYILTLRKREFYKPVIIMFHLYTINIWCGVTIHDAFAIDILHTIVGPNVNISLIVFSMDIQAVVINIITIVLIRKFKRKRVLLFAVSLNIIMYLLIASYTYLRVQNILSFHTPIIGIFLSHVHLISTTLGCVSIPNIIAGEIFPFNYKGIGGMFSQIIFYIILTVFLKITPYLLRIVGLSGTYCITAALMCYSLIFLIIMLPETKDRTLQDIENELTGNNKNVNTETELNMLMS</sequence>
<dbReference type="Pfam" id="PF00083">
    <property type="entry name" value="Sugar_tr"/>
    <property type="match status" value="1"/>
</dbReference>
<protein>
    <submittedName>
        <fullName evidence="8">Uncharacterized protein LOC113513650</fullName>
    </submittedName>
</protein>
<dbReference type="SUPFAM" id="SSF103473">
    <property type="entry name" value="MFS general substrate transporter"/>
    <property type="match status" value="1"/>
</dbReference>